<evidence type="ECO:0000256" key="5">
    <source>
        <dbReference type="RuleBase" id="RU003796"/>
    </source>
</evidence>
<dbReference type="Gene3D" id="6.10.250.540">
    <property type="match status" value="1"/>
</dbReference>
<evidence type="ECO:0000256" key="7">
    <source>
        <dbReference type="SAM" id="MobiDB-lite"/>
    </source>
</evidence>
<dbReference type="InterPro" id="IPR036388">
    <property type="entry name" value="WH-like_DNA-bd_sf"/>
</dbReference>
<feature type="compositionally biased region" description="Basic and acidic residues" evidence="7">
    <location>
        <begin position="237"/>
        <end position="247"/>
    </location>
</feature>
<evidence type="ECO:0000256" key="4">
    <source>
        <dbReference type="ARBA" id="ARBA00023163"/>
    </source>
</evidence>
<dbReference type="InterPro" id="IPR003316">
    <property type="entry name" value="E2F_WHTH_DNA-bd_dom"/>
</dbReference>
<keyword evidence="6" id="KW-0175">Coiled coil</keyword>
<dbReference type="GO" id="GO:0090575">
    <property type="term" value="C:RNA polymerase II transcription regulator complex"/>
    <property type="evidence" value="ECO:0007669"/>
    <property type="project" value="TreeGrafter"/>
</dbReference>
<feature type="domain" description="E2F/DP family winged-helix DNA-binding" evidence="8">
    <location>
        <begin position="24"/>
        <end position="90"/>
    </location>
</feature>
<keyword evidence="2 5" id="KW-0805">Transcription regulation</keyword>
<feature type="coiled-coil region" evidence="6">
    <location>
        <begin position="100"/>
        <end position="134"/>
    </location>
</feature>
<dbReference type="Gene3D" id="1.10.10.10">
    <property type="entry name" value="Winged helix-like DNA-binding domain superfamily/Winged helix DNA-binding domain"/>
    <property type="match status" value="1"/>
</dbReference>
<dbReference type="PANTHER" id="PTHR12081">
    <property type="entry name" value="TRANSCRIPTION FACTOR E2F"/>
    <property type="match status" value="1"/>
</dbReference>
<dbReference type="WBParaSite" id="MCU_009481-RB">
    <property type="protein sequence ID" value="MCU_009481-RB"/>
    <property type="gene ID" value="MCU_009481"/>
</dbReference>
<dbReference type="CDD" id="cd14660">
    <property type="entry name" value="E2F_DD"/>
    <property type="match status" value="1"/>
</dbReference>
<reference evidence="9" key="1">
    <citation type="submission" date="2019-11" db="UniProtKB">
        <authorList>
            <consortium name="WormBaseParasite"/>
        </authorList>
    </citation>
    <scope>IDENTIFICATION</scope>
</reference>
<dbReference type="SMART" id="SM01372">
    <property type="entry name" value="E2F_TDP"/>
    <property type="match status" value="1"/>
</dbReference>
<dbReference type="Pfam" id="PF16421">
    <property type="entry name" value="E2F_CC-MB"/>
    <property type="match status" value="1"/>
</dbReference>
<keyword evidence="4 5" id="KW-0804">Transcription</keyword>
<dbReference type="FunFam" id="1.10.10.10:FF:000008">
    <property type="entry name" value="E2F transcription factor 1"/>
    <property type="match status" value="1"/>
</dbReference>
<sequence length="285" mass="32418">MYSNQNLMFTDFSLEPQAFRDLNRHEKSLGLLTEKFVQLLKEAPDGILDLKLAADFLAVRQKRRIYDITNVLEGIGLIEKRTKNSIQWKGGSAATNGPDIQARQDELQAEVEYLQNLEKKVDEHRAKVLQSLRNVQEDLDNEQFSYITYQDLLNVFHDRTILVIRAPEGTQLDAPIPDAEMDQSTHSLFAMKRPYKSVPDFQIHLKSPSAAIEVLLVNQEDNQNKTRVLATGQSTFDSRRAGNRQDDNGIANPLLPLSPPPGERDFSYNLEENEGISDLFDIHPT</sequence>
<keyword evidence="5" id="KW-0539">Nucleus</keyword>
<protein>
    <submittedName>
        <fullName evidence="9">E2F_TDP domain-containing protein</fullName>
    </submittedName>
</protein>
<dbReference type="GO" id="GO:0046983">
    <property type="term" value="F:protein dimerization activity"/>
    <property type="evidence" value="ECO:0007669"/>
    <property type="project" value="InterPro"/>
</dbReference>
<accession>A0A5K3FMH9</accession>
<dbReference type="InterPro" id="IPR015633">
    <property type="entry name" value="E2F"/>
</dbReference>
<evidence type="ECO:0000313" key="9">
    <source>
        <dbReference type="WBParaSite" id="MCU_009481-RB"/>
    </source>
</evidence>
<dbReference type="AlphaFoldDB" id="A0A5K3FMH9"/>
<evidence type="ECO:0000256" key="6">
    <source>
        <dbReference type="SAM" id="Coils"/>
    </source>
</evidence>
<comment type="similarity">
    <text evidence="1 5">Belongs to the E2F/DP family.</text>
</comment>
<dbReference type="GO" id="GO:0000981">
    <property type="term" value="F:DNA-binding transcription factor activity, RNA polymerase II-specific"/>
    <property type="evidence" value="ECO:0007669"/>
    <property type="project" value="TreeGrafter"/>
</dbReference>
<dbReference type="InterPro" id="IPR032198">
    <property type="entry name" value="E2F_CC-MB"/>
</dbReference>
<name>A0A5K3FMH9_MESCO</name>
<evidence type="ECO:0000259" key="8">
    <source>
        <dbReference type="SMART" id="SM01372"/>
    </source>
</evidence>
<evidence type="ECO:0000256" key="3">
    <source>
        <dbReference type="ARBA" id="ARBA00023125"/>
    </source>
</evidence>
<dbReference type="PANTHER" id="PTHR12081:SF18">
    <property type="entry name" value="TRANSCRIPTION FACTOR E2F2-RELATED"/>
    <property type="match status" value="1"/>
</dbReference>
<dbReference type="Pfam" id="PF02319">
    <property type="entry name" value="WHD_E2F_TDP"/>
    <property type="match status" value="1"/>
</dbReference>
<organism evidence="9">
    <name type="scientific">Mesocestoides corti</name>
    <name type="common">Flatworm</name>
    <dbReference type="NCBI Taxonomy" id="53468"/>
    <lineage>
        <taxon>Eukaryota</taxon>
        <taxon>Metazoa</taxon>
        <taxon>Spiralia</taxon>
        <taxon>Lophotrochozoa</taxon>
        <taxon>Platyhelminthes</taxon>
        <taxon>Cestoda</taxon>
        <taxon>Eucestoda</taxon>
        <taxon>Cyclophyllidea</taxon>
        <taxon>Mesocestoididae</taxon>
        <taxon>Mesocestoides</taxon>
    </lineage>
</organism>
<keyword evidence="3 5" id="KW-0238">DNA-binding</keyword>
<dbReference type="SUPFAM" id="SSF144074">
    <property type="entry name" value="E2F-DP heterodimerization region"/>
    <property type="match status" value="1"/>
</dbReference>
<evidence type="ECO:0000256" key="2">
    <source>
        <dbReference type="ARBA" id="ARBA00023015"/>
    </source>
</evidence>
<dbReference type="InterPro" id="IPR036390">
    <property type="entry name" value="WH_DNA-bd_sf"/>
</dbReference>
<dbReference type="SUPFAM" id="SSF46785">
    <property type="entry name" value="Winged helix' DNA-binding domain"/>
    <property type="match status" value="1"/>
</dbReference>
<dbReference type="InterPro" id="IPR037241">
    <property type="entry name" value="E2F-DP_heterodim"/>
</dbReference>
<feature type="region of interest" description="Disordered" evidence="7">
    <location>
        <begin position="226"/>
        <end position="268"/>
    </location>
</feature>
<dbReference type="GO" id="GO:0000978">
    <property type="term" value="F:RNA polymerase II cis-regulatory region sequence-specific DNA binding"/>
    <property type="evidence" value="ECO:0007669"/>
    <property type="project" value="InterPro"/>
</dbReference>
<comment type="subcellular location">
    <subcellularLocation>
        <location evidence="5">Nucleus</location>
    </subcellularLocation>
</comment>
<evidence type="ECO:0000256" key="1">
    <source>
        <dbReference type="ARBA" id="ARBA00010940"/>
    </source>
</evidence>
<proteinExistence type="inferred from homology"/>